<sequence length="99" mass="11135">MELSTAQSGVYTLTLDEKFDFNHVGTFRTTYEKIDPKGLSKIIINFRNTRYMDSSALGMLLNLHNTLGGGSVRIELSGANEKISKILKISRFDTKFTIN</sequence>
<dbReference type="Pfam" id="PF01740">
    <property type="entry name" value="STAS"/>
    <property type="match status" value="1"/>
</dbReference>
<dbReference type="HOGENOM" id="CLU_115403_9_1_6"/>
<dbReference type="GO" id="GO:0043856">
    <property type="term" value="F:anti-sigma factor antagonist activity"/>
    <property type="evidence" value="ECO:0007669"/>
    <property type="project" value="TreeGrafter"/>
</dbReference>
<gene>
    <name evidence="2" type="ordered locus">Sde_3117</name>
</gene>
<dbReference type="InterPro" id="IPR036513">
    <property type="entry name" value="STAS_dom_sf"/>
</dbReference>
<name>Q21G05_SACD2</name>
<dbReference type="EMBL" id="CP000282">
    <property type="protein sequence ID" value="ABD82374.1"/>
    <property type="molecule type" value="Genomic_DNA"/>
</dbReference>
<dbReference type="GeneID" id="98614749"/>
<dbReference type="STRING" id="203122.Sde_3117"/>
<dbReference type="RefSeq" id="WP_011469590.1">
    <property type="nucleotide sequence ID" value="NC_007912.1"/>
</dbReference>
<dbReference type="InterPro" id="IPR002645">
    <property type="entry name" value="STAS_dom"/>
</dbReference>
<dbReference type="CDD" id="cd07043">
    <property type="entry name" value="STAS_anti-anti-sigma_factors"/>
    <property type="match status" value="1"/>
</dbReference>
<reference evidence="2 3" key="1">
    <citation type="journal article" date="2008" name="PLoS Genet.">
        <title>Complete genome sequence of the complex carbohydrate-degrading marine bacterium, Saccharophagus degradans strain 2-40 T.</title>
        <authorList>
            <person name="Weiner R.M."/>
            <person name="Taylor L.E.II."/>
            <person name="Henrissat B."/>
            <person name="Hauser L."/>
            <person name="Land M."/>
            <person name="Coutinho P.M."/>
            <person name="Rancurel C."/>
            <person name="Saunders E.H."/>
            <person name="Longmire A.G."/>
            <person name="Zhang H."/>
            <person name="Bayer E.A."/>
            <person name="Gilbert H.J."/>
            <person name="Larimer F."/>
            <person name="Zhulin I.B."/>
            <person name="Ekborg N.A."/>
            <person name="Lamed R."/>
            <person name="Richardson P.M."/>
            <person name="Borovok I."/>
            <person name="Hutcheson S."/>
        </authorList>
    </citation>
    <scope>NUCLEOTIDE SEQUENCE [LARGE SCALE GENOMIC DNA]</scope>
    <source>
        <strain evidence="3">2-40 / ATCC 43961 / DSM 17024</strain>
    </source>
</reference>
<dbReference type="Gene3D" id="3.30.750.24">
    <property type="entry name" value="STAS domain"/>
    <property type="match status" value="1"/>
</dbReference>
<dbReference type="PROSITE" id="PS50801">
    <property type="entry name" value="STAS"/>
    <property type="match status" value="1"/>
</dbReference>
<accession>Q21G05</accession>
<dbReference type="KEGG" id="sde:Sde_3117"/>
<dbReference type="AlphaFoldDB" id="Q21G05"/>
<protein>
    <submittedName>
        <fullName evidence="2">Sulfate transporter/antisigma-factor antagonist STAS</fullName>
    </submittedName>
</protein>
<dbReference type="Proteomes" id="UP000001947">
    <property type="component" value="Chromosome"/>
</dbReference>
<dbReference type="OrthoDB" id="278639at2"/>
<evidence type="ECO:0000259" key="1">
    <source>
        <dbReference type="PROSITE" id="PS50801"/>
    </source>
</evidence>
<dbReference type="SUPFAM" id="SSF52091">
    <property type="entry name" value="SpoIIaa-like"/>
    <property type="match status" value="1"/>
</dbReference>
<feature type="domain" description="STAS" evidence="1">
    <location>
        <begin position="1"/>
        <end position="99"/>
    </location>
</feature>
<organism evidence="2 3">
    <name type="scientific">Saccharophagus degradans (strain 2-40 / ATCC 43961 / DSM 17024)</name>
    <dbReference type="NCBI Taxonomy" id="203122"/>
    <lineage>
        <taxon>Bacteria</taxon>
        <taxon>Pseudomonadati</taxon>
        <taxon>Pseudomonadota</taxon>
        <taxon>Gammaproteobacteria</taxon>
        <taxon>Cellvibrionales</taxon>
        <taxon>Cellvibrionaceae</taxon>
        <taxon>Saccharophagus</taxon>
    </lineage>
</organism>
<proteinExistence type="predicted"/>
<evidence type="ECO:0000313" key="2">
    <source>
        <dbReference type="EMBL" id="ABD82374.1"/>
    </source>
</evidence>
<dbReference type="PANTHER" id="PTHR33495">
    <property type="entry name" value="ANTI-SIGMA FACTOR ANTAGONIST TM_1081-RELATED-RELATED"/>
    <property type="match status" value="1"/>
</dbReference>
<dbReference type="PANTHER" id="PTHR33495:SF15">
    <property type="entry name" value="STAS DOMAIN-CONTAINING PROTEIN"/>
    <property type="match status" value="1"/>
</dbReference>
<dbReference type="eggNOG" id="COG1366">
    <property type="taxonomic scope" value="Bacteria"/>
</dbReference>
<keyword evidence="3" id="KW-1185">Reference proteome</keyword>
<evidence type="ECO:0000313" key="3">
    <source>
        <dbReference type="Proteomes" id="UP000001947"/>
    </source>
</evidence>